<dbReference type="SMART" id="SM00355">
    <property type="entry name" value="ZnF_C2H2"/>
    <property type="match status" value="3"/>
</dbReference>
<dbReference type="PROSITE" id="PS00028">
    <property type="entry name" value="ZINC_FINGER_C2H2_1"/>
    <property type="match status" value="3"/>
</dbReference>
<dbReference type="Pfam" id="PF00096">
    <property type="entry name" value="zf-C2H2"/>
    <property type="match status" value="3"/>
</dbReference>
<dbReference type="FunFam" id="3.30.160.60:FF:000125">
    <property type="entry name" value="Putative zinc finger protein 143"/>
    <property type="match status" value="1"/>
</dbReference>
<dbReference type="InterPro" id="IPR013087">
    <property type="entry name" value="Znf_C2H2_type"/>
</dbReference>
<gene>
    <name evidence="9" type="ORF">mRhiFer1_010264</name>
</gene>
<evidence type="ECO:0000313" key="10">
    <source>
        <dbReference type="Proteomes" id="UP000585614"/>
    </source>
</evidence>
<keyword evidence="6" id="KW-0539">Nucleus</keyword>
<evidence type="ECO:0000256" key="4">
    <source>
        <dbReference type="ARBA" id="ARBA00022771"/>
    </source>
</evidence>
<keyword evidence="2" id="KW-0479">Metal-binding</keyword>
<evidence type="ECO:0000256" key="6">
    <source>
        <dbReference type="ARBA" id="ARBA00023242"/>
    </source>
</evidence>
<dbReference type="FunFam" id="3.30.160.60:FF:000624">
    <property type="entry name" value="zinc finger protein 697"/>
    <property type="match status" value="1"/>
</dbReference>
<proteinExistence type="predicted"/>
<dbReference type="Proteomes" id="UP000585614">
    <property type="component" value="Unassembled WGS sequence"/>
</dbReference>
<organism evidence="9 10">
    <name type="scientific">Rhinolophus ferrumequinum</name>
    <name type="common">Greater horseshoe bat</name>
    <dbReference type="NCBI Taxonomy" id="59479"/>
    <lineage>
        <taxon>Eukaryota</taxon>
        <taxon>Metazoa</taxon>
        <taxon>Chordata</taxon>
        <taxon>Craniata</taxon>
        <taxon>Vertebrata</taxon>
        <taxon>Euteleostomi</taxon>
        <taxon>Mammalia</taxon>
        <taxon>Eutheria</taxon>
        <taxon>Laurasiatheria</taxon>
        <taxon>Chiroptera</taxon>
        <taxon>Yinpterochiroptera</taxon>
        <taxon>Rhinolophoidea</taxon>
        <taxon>Rhinolophidae</taxon>
        <taxon>Rhinolophinae</taxon>
        <taxon>Rhinolophus</taxon>
    </lineage>
</organism>
<dbReference type="PANTHER" id="PTHR23235">
    <property type="entry name" value="KRUEPPEL-LIKE TRANSCRIPTION FACTOR"/>
    <property type="match status" value="1"/>
</dbReference>
<dbReference type="FunFam" id="3.30.160.60:FF:000018">
    <property type="entry name" value="Krueppel-like factor 15"/>
    <property type="match status" value="1"/>
</dbReference>
<evidence type="ECO:0000256" key="7">
    <source>
        <dbReference type="PROSITE-ProRule" id="PRU00042"/>
    </source>
</evidence>
<comment type="caution">
    <text evidence="9">The sequence shown here is derived from an EMBL/GenBank/DDBJ whole genome shotgun (WGS) entry which is preliminary data.</text>
</comment>
<dbReference type="PANTHER" id="PTHR23235:SF156">
    <property type="entry name" value="KRUPPEL-LIKE FACTOR 18"/>
    <property type="match status" value="1"/>
</dbReference>
<feature type="domain" description="C2H2-type" evidence="8">
    <location>
        <begin position="298"/>
        <end position="327"/>
    </location>
</feature>
<dbReference type="GO" id="GO:0000978">
    <property type="term" value="F:RNA polymerase II cis-regulatory region sequence-specific DNA binding"/>
    <property type="evidence" value="ECO:0007669"/>
    <property type="project" value="TreeGrafter"/>
</dbReference>
<dbReference type="GO" id="GO:0005634">
    <property type="term" value="C:nucleus"/>
    <property type="evidence" value="ECO:0007669"/>
    <property type="project" value="UniProtKB-SubCell"/>
</dbReference>
<dbReference type="GO" id="GO:0000981">
    <property type="term" value="F:DNA-binding transcription factor activity, RNA polymerase II-specific"/>
    <property type="evidence" value="ECO:0007669"/>
    <property type="project" value="TreeGrafter"/>
</dbReference>
<keyword evidence="3" id="KW-0677">Repeat</keyword>
<reference evidence="9 10" key="1">
    <citation type="journal article" date="2020" name="Nature">
        <title>Six reference-quality genomes reveal evolution of bat adaptations.</title>
        <authorList>
            <person name="Jebb D."/>
            <person name="Huang Z."/>
            <person name="Pippel M."/>
            <person name="Hughes G.M."/>
            <person name="Lavrichenko K."/>
            <person name="Devanna P."/>
            <person name="Winkler S."/>
            <person name="Jermiin L.S."/>
            <person name="Skirmuntt E.C."/>
            <person name="Katzourakis A."/>
            <person name="Burkitt-Gray L."/>
            <person name="Ray D.A."/>
            <person name="Sullivan K.A.M."/>
            <person name="Roscito J.G."/>
            <person name="Kirilenko B.M."/>
            <person name="Davalos L.M."/>
            <person name="Corthals A.P."/>
            <person name="Power M.L."/>
            <person name="Jones G."/>
            <person name="Ransome R.D."/>
            <person name="Dechmann D.K.N."/>
            <person name="Locatelli A.G."/>
            <person name="Puechmaille S.J."/>
            <person name="Fedrigo O."/>
            <person name="Jarvis E.D."/>
            <person name="Hiller M."/>
            <person name="Vernes S.C."/>
            <person name="Myers E.W."/>
            <person name="Teeling E.C."/>
        </authorList>
    </citation>
    <scope>NUCLEOTIDE SEQUENCE [LARGE SCALE GENOMIC DNA]</scope>
    <source>
        <strain evidence="9">MRhiFer1</strain>
        <tissue evidence="9">Lung</tissue>
    </source>
</reference>
<evidence type="ECO:0000256" key="5">
    <source>
        <dbReference type="ARBA" id="ARBA00022833"/>
    </source>
</evidence>
<keyword evidence="5" id="KW-0862">Zinc</keyword>
<dbReference type="GO" id="GO:0008270">
    <property type="term" value="F:zinc ion binding"/>
    <property type="evidence" value="ECO:0007669"/>
    <property type="project" value="UniProtKB-KW"/>
</dbReference>
<evidence type="ECO:0000313" key="9">
    <source>
        <dbReference type="EMBL" id="KAF6344888.1"/>
    </source>
</evidence>
<evidence type="ECO:0000256" key="3">
    <source>
        <dbReference type="ARBA" id="ARBA00022737"/>
    </source>
</evidence>
<name>A0A7J7X5R2_RHIFE</name>
<dbReference type="SUPFAM" id="SSF57667">
    <property type="entry name" value="beta-beta-alpha zinc fingers"/>
    <property type="match status" value="2"/>
</dbReference>
<comment type="subcellular location">
    <subcellularLocation>
        <location evidence="1">Nucleus</location>
    </subcellularLocation>
</comment>
<evidence type="ECO:0000256" key="1">
    <source>
        <dbReference type="ARBA" id="ARBA00004123"/>
    </source>
</evidence>
<dbReference type="PROSITE" id="PS50157">
    <property type="entry name" value="ZINC_FINGER_C2H2_2"/>
    <property type="match status" value="3"/>
</dbReference>
<evidence type="ECO:0000256" key="2">
    <source>
        <dbReference type="ARBA" id="ARBA00022723"/>
    </source>
</evidence>
<accession>A0A7J7X5R2</accession>
<protein>
    <recommendedName>
        <fullName evidence="8">C2H2-type domain-containing protein</fullName>
    </recommendedName>
</protein>
<dbReference type="EMBL" id="JACAGC010000009">
    <property type="protein sequence ID" value="KAF6344888.1"/>
    <property type="molecule type" value="Genomic_DNA"/>
</dbReference>
<dbReference type="AlphaFoldDB" id="A0A7J7X5R2"/>
<dbReference type="InterPro" id="IPR036236">
    <property type="entry name" value="Znf_C2H2_sf"/>
</dbReference>
<keyword evidence="4 7" id="KW-0863">Zinc-finger</keyword>
<feature type="domain" description="C2H2-type" evidence="8">
    <location>
        <begin position="268"/>
        <end position="297"/>
    </location>
</feature>
<feature type="domain" description="C2H2-type" evidence="8">
    <location>
        <begin position="328"/>
        <end position="352"/>
    </location>
</feature>
<dbReference type="Gene3D" id="3.30.160.60">
    <property type="entry name" value="Classic Zinc Finger"/>
    <property type="match status" value="3"/>
</dbReference>
<evidence type="ECO:0000259" key="8">
    <source>
        <dbReference type="PROSITE" id="PS50157"/>
    </source>
</evidence>
<sequence>MTPLRPTMMISVCSNVPGTVFVQNSTTPPVKVLDMPPRDLSENFSMDQNVTFDQRKPIAPSWMTDVTDNPKTSFTDCQKITIAANKRTIPNEGSQMKTLNDDQTLYGGQMTFSGNQTLYRGQMAFSGDQTLYEDQVTFSGNQTLYRGQMAFSGDQTSEDQVKTLYGGQMTFRMDQTFTGGQVATYSGDQTPYGDQNMTLTGDHMTTFTDDHPLYGSHMMPCQSSSPYPGCLYFSNSHLTQGQSLEMQKSKFKTQKYQFQKNLDILKPYSCAYQDCGKSYSKRSHLQIHERKHTGEKPYKCNAKGCTWEFTRSDELNRHKRKHSGERPYVCTTCNRNFARSDHLKQHQKVHNP</sequence>